<evidence type="ECO:0000313" key="2">
    <source>
        <dbReference type="EMBL" id="VFU55673.1"/>
    </source>
</evidence>
<dbReference type="PANTHER" id="PTHR34145:SF28">
    <property type="entry name" value="F-BOX DOMAIN-CONTAINING PROTEIN"/>
    <property type="match status" value="1"/>
</dbReference>
<reference evidence="2" key="1">
    <citation type="submission" date="2019-03" db="EMBL/GenBank/DDBJ databases">
        <authorList>
            <person name="Mank J."/>
            <person name="Almeida P."/>
        </authorList>
    </citation>
    <scope>NUCLEOTIDE SEQUENCE</scope>
    <source>
        <strain evidence="2">78183</strain>
    </source>
</reference>
<sequence length="283" mass="32522">MQDEKIAFDFSCFPESRGRYNFPCHILPIVPWIWMMYPWIKATWIIISACPKLTLLRLIDCGLPKIVCIHGQLLCLKTLIIRDVFISVVLKSINLEIFEFHGLPRKLTFSDVPQLKKAVVWSLIIYHGTSTVCNGLAKDLPQLQFLSLLVPPLPAPTPKFNSLEQLDLLILPFIDSDLVTVTYLLNASPFLEILRLKLGVGCKGRGGRERREHSRHTYLHLREVRMEGFRDRLNEMELAIYLLKNAIAVERMVVVVSDGTERQRVNNLLQKEKSNSTTKLFIL</sequence>
<protein>
    <recommendedName>
        <fullName evidence="1">At1g61320/AtMIF1 LRR domain-containing protein</fullName>
    </recommendedName>
</protein>
<feature type="domain" description="At1g61320/AtMIF1 LRR" evidence="1">
    <location>
        <begin position="45"/>
        <end position="266"/>
    </location>
</feature>
<dbReference type="AlphaFoldDB" id="A0A6N2MN28"/>
<dbReference type="Pfam" id="PF23622">
    <property type="entry name" value="LRR_At1g61320_AtMIF1"/>
    <property type="match status" value="1"/>
</dbReference>
<dbReference type="PANTHER" id="PTHR34145">
    <property type="entry name" value="OS02G0105600 PROTEIN"/>
    <property type="match status" value="1"/>
</dbReference>
<accession>A0A6N2MN28</accession>
<name>A0A6N2MN28_SALVM</name>
<evidence type="ECO:0000259" key="1">
    <source>
        <dbReference type="Pfam" id="PF23622"/>
    </source>
</evidence>
<dbReference type="InterPro" id="IPR055357">
    <property type="entry name" value="LRR_At1g61320_AtMIF1"/>
</dbReference>
<dbReference type="SUPFAM" id="SSF52047">
    <property type="entry name" value="RNI-like"/>
    <property type="match status" value="1"/>
</dbReference>
<gene>
    <name evidence="2" type="ORF">SVIM_LOCUS396530</name>
</gene>
<dbReference type="EMBL" id="CAADRP010001896">
    <property type="protein sequence ID" value="VFU55673.1"/>
    <property type="molecule type" value="Genomic_DNA"/>
</dbReference>
<dbReference type="InterPro" id="IPR053772">
    <property type="entry name" value="At1g61320/At1g61330-like"/>
</dbReference>
<organism evidence="2">
    <name type="scientific">Salix viminalis</name>
    <name type="common">Common osier</name>
    <name type="synonym">Basket willow</name>
    <dbReference type="NCBI Taxonomy" id="40686"/>
    <lineage>
        <taxon>Eukaryota</taxon>
        <taxon>Viridiplantae</taxon>
        <taxon>Streptophyta</taxon>
        <taxon>Embryophyta</taxon>
        <taxon>Tracheophyta</taxon>
        <taxon>Spermatophyta</taxon>
        <taxon>Magnoliopsida</taxon>
        <taxon>eudicotyledons</taxon>
        <taxon>Gunneridae</taxon>
        <taxon>Pentapetalae</taxon>
        <taxon>rosids</taxon>
        <taxon>fabids</taxon>
        <taxon>Malpighiales</taxon>
        <taxon>Salicaceae</taxon>
        <taxon>Saliceae</taxon>
        <taxon>Salix</taxon>
    </lineage>
</organism>
<proteinExistence type="predicted"/>